<feature type="domain" description="RRM" evidence="12">
    <location>
        <begin position="7"/>
        <end position="85"/>
    </location>
</feature>
<evidence type="ECO:0000313" key="13">
    <source>
        <dbReference type="EMBL" id="KAG0688005.1"/>
    </source>
</evidence>
<evidence type="ECO:0000256" key="6">
    <source>
        <dbReference type="ARBA" id="ARBA00022927"/>
    </source>
</evidence>
<accession>A0A9P6WIY1</accession>
<comment type="caution">
    <text evidence="13">The sequence shown here is derived from an EMBL/GenBank/DDBJ whole genome shotgun (WGS) entry which is preliminary data.</text>
</comment>
<evidence type="ECO:0000256" key="10">
    <source>
        <dbReference type="ARBA" id="ARBA00023242"/>
    </source>
</evidence>
<keyword evidence="10" id="KW-0539">Nucleus</keyword>
<gene>
    <name evidence="13" type="primary">TIM8</name>
    <name evidence="13" type="ORF">C6P40_001544</name>
</gene>
<dbReference type="GO" id="GO:0005654">
    <property type="term" value="C:nucleoplasm"/>
    <property type="evidence" value="ECO:0007669"/>
    <property type="project" value="UniProtKB-SubCell"/>
</dbReference>
<keyword evidence="4" id="KW-0999">Mitochondrion inner membrane</keyword>
<dbReference type="InterPro" id="IPR004217">
    <property type="entry name" value="Tim10-like"/>
</dbReference>
<evidence type="ECO:0000259" key="12">
    <source>
        <dbReference type="PROSITE" id="PS50102"/>
    </source>
</evidence>
<evidence type="ECO:0000256" key="1">
    <source>
        <dbReference type="ARBA" id="ARBA00004637"/>
    </source>
</evidence>
<keyword evidence="4" id="KW-0496">Mitochondrion</keyword>
<evidence type="ECO:0000256" key="3">
    <source>
        <dbReference type="ARBA" id="ARBA00006720"/>
    </source>
</evidence>
<keyword evidence="8" id="KW-0472">Membrane</keyword>
<reference evidence="13" key="1">
    <citation type="submission" date="2020-11" db="EMBL/GenBank/DDBJ databases">
        <title>Kefir isolates.</title>
        <authorList>
            <person name="Marcisauskas S."/>
            <person name="Kim Y."/>
            <person name="Blasche S."/>
        </authorList>
    </citation>
    <scope>NUCLEOTIDE SEQUENCE</scope>
    <source>
        <strain evidence="13">Olga-1</strain>
    </source>
</reference>
<dbReference type="InterPro" id="IPR012677">
    <property type="entry name" value="Nucleotide-bd_a/b_plait_sf"/>
</dbReference>
<evidence type="ECO:0000256" key="7">
    <source>
        <dbReference type="ARBA" id="ARBA00023010"/>
    </source>
</evidence>
<evidence type="ECO:0000256" key="4">
    <source>
        <dbReference type="ARBA" id="ARBA00022792"/>
    </source>
</evidence>
<dbReference type="SMART" id="SM00360">
    <property type="entry name" value="RRM"/>
    <property type="match status" value="1"/>
</dbReference>
<dbReference type="SUPFAM" id="SSF144122">
    <property type="entry name" value="Tim10-like"/>
    <property type="match status" value="1"/>
</dbReference>
<organism evidence="13 14">
    <name type="scientific">Pichia californica</name>
    <dbReference type="NCBI Taxonomy" id="460514"/>
    <lineage>
        <taxon>Eukaryota</taxon>
        <taxon>Fungi</taxon>
        <taxon>Dikarya</taxon>
        <taxon>Ascomycota</taxon>
        <taxon>Saccharomycotina</taxon>
        <taxon>Pichiomycetes</taxon>
        <taxon>Pichiales</taxon>
        <taxon>Pichiaceae</taxon>
        <taxon>Pichia</taxon>
    </lineage>
</organism>
<name>A0A9P6WIY1_9ASCO</name>
<sequence>MNTDEEKTLYVGNLDSQVDEALLYELFLQFAPVHNVRMPRDRVSGKPQGFAFVCLDNEKDLPYVLKVLNGISVYNKTMKLDDGARKEVLAFVQAESSKAKIQSSVTQFTDMCFKKCITNTITDGNLDSSEEACVTNCLNRFLDTNIKVVQILQSLQR</sequence>
<dbReference type="InterPro" id="IPR000504">
    <property type="entry name" value="RRM_dom"/>
</dbReference>
<keyword evidence="6" id="KW-0653">Protein transport</keyword>
<dbReference type="GO" id="GO:0000381">
    <property type="term" value="P:regulation of alternative mRNA splicing, via spliceosome"/>
    <property type="evidence" value="ECO:0007669"/>
    <property type="project" value="TreeGrafter"/>
</dbReference>
<protein>
    <submittedName>
        <fullName evidence="13">Mitochondrial import inner membrane translocase subunit tim8</fullName>
    </submittedName>
</protein>
<keyword evidence="9" id="KW-1015">Disulfide bond</keyword>
<dbReference type="PROSITE" id="PS50102">
    <property type="entry name" value="RRM"/>
    <property type="match status" value="1"/>
</dbReference>
<keyword evidence="5 11" id="KW-0694">RNA-binding</keyword>
<proteinExistence type="inferred from homology"/>
<evidence type="ECO:0000256" key="9">
    <source>
        <dbReference type="ARBA" id="ARBA00023157"/>
    </source>
</evidence>
<dbReference type="InterPro" id="IPR035979">
    <property type="entry name" value="RBD_domain_sf"/>
</dbReference>
<keyword evidence="7" id="KW-0811">Translocation</keyword>
<evidence type="ECO:0000313" key="14">
    <source>
        <dbReference type="Proteomes" id="UP000697127"/>
    </source>
</evidence>
<comment type="similarity">
    <text evidence="3">Belongs to the small Tim family.</text>
</comment>
<keyword evidence="6" id="KW-0813">Transport</keyword>
<dbReference type="SUPFAM" id="SSF54928">
    <property type="entry name" value="RNA-binding domain, RBD"/>
    <property type="match status" value="1"/>
</dbReference>
<dbReference type="AlphaFoldDB" id="A0A9P6WIY1"/>
<evidence type="ECO:0000256" key="8">
    <source>
        <dbReference type="ARBA" id="ARBA00023136"/>
    </source>
</evidence>
<dbReference type="OrthoDB" id="344165at2759"/>
<keyword evidence="14" id="KW-1185">Reference proteome</keyword>
<dbReference type="GO" id="GO:0003727">
    <property type="term" value="F:single-stranded RNA binding"/>
    <property type="evidence" value="ECO:0007669"/>
    <property type="project" value="TreeGrafter"/>
</dbReference>
<evidence type="ECO:0000256" key="5">
    <source>
        <dbReference type="ARBA" id="ARBA00022884"/>
    </source>
</evidence>
<dbReference type="Pfam" id="PF00076">
    <property type="entry name" value="RRM_1"/>
    <property type="match status" value="1"/>
</dbReference>
<dbReference type="Pfam" id="PF02953">
    <property type="entry name" value="zf-Tim10_DDP"/>
    <property type="match status" value="1"/>
</dbReference>
<dbReference type="PANTHER" id="PTHR13798">
    <property type="entry name" value="RNA BINDING MOTIF RBM PROTEIN -RELATED"/>
    <property type="match status" value="1"/>
</dbReference>
<evidence type="ECO:0000256" key="11">
    <source>
        <dbReference type="PROSITE-ProRule" id="PRU00176"/>
    </source>
</evidence>
<dbReference type="PANTHER" id="PTHR13798:SF11">
    <property type="entry name" value="RNA-BINDING PROTEIN 7-RELATED"/>
    <property type="match status" value="1"/>
</dbReference>
<dbReference type="EMBL" id="PUHW01000193">
    <property type="protein sequence ID" value="KAG0688005.1"/>
    <property type="molecule type" value="Genomic_DNA"/>
</dbReference>
<dbReference type="GO" id="GO:0015031">
    <property type="term" value="P:protein transport"/>
    <property type="evidence" value="ECO:0007669"/>
    <property type="project" value="UniProtKB-KW"/>
</dbReference>
<dbReference type="InterPro" id="IPR035427">
    <property type="entry name" value="Tim10-like_dom_sf"/>
</dbReference>
<evidence type="ECO:0000256" key="2">
    <source>
        <dbReference type="ARBA" id="ARBA00004642"/>
    </source>
</evidence>
<dbReference type="Gene3D" id="3.30.70.330">
    <property type="match status" value="1"/>
</dbReference>
<dbReference type="InterPro" id="IPR052285">
    <property type="entry name" value="NEXT_complex_subunit"/>
</dbReference>
<comment type="subcellular location">
    <subcellularLocation>
        <location evidence="1">Mitochondrion inner membrane</location>
        <topology evidence="1">Peripheral membrane protein</topology>
    </subcellularLocation>
    <subcellularLocation>
        <location evidence="2">Nucleus</location>
        <location evidence="2">Nucleoplasm</location>
    </subcellularLocation>
</comment>
<dbReference type="GO" id="GO:0005743">
    <property type="term" value="C:mitochondrial inner membrane"/>
    <property type="evidence" value="ECO:0007669"/>
    <property type="project" value="UniProtKB-SubCell"/>
</dbReference>
<dbReference type="Gene3D" id="1.10.287.810">
    <property type="entry name" value="Mitochondrial import inner membrane translocase subunit tim13 like domains"/>
    <property type="match status" value="1"/>
</dbReference>
<dbReference type="Proteomes" id="UP000697127">
    <property type="component" value="Unassembled WGS sequence"/>
</dbReference>